<proteinExistence type="predicted"/>
<gene>
    <name evidence="2" type="ORF">FA13DRAFT_298620</name>
</gene>
<sequence length="197" mass="21776">MVSQHSNRQPHNRRLWGGRMVHDHEGSGCGFAHSRERHRYLDLSAEVYTSLFLSFCFLPLISSLCQTIPTLQPNARHTVPNLRQNVARSQPPPALRQALNPAAELVLHLVGANIGHFPRVPSTLLLFPALALFHYASFILLPRGDGLRHQRSLQGLCPDPDPLPARVRGRVRVLGRGAGVRQPPEPGPPSVGVQLHP</sequence>
<reference evidence="2 3" key="1">
    <citation type="journal article" date="2019" name="Nat. Ecol. Evol.">
        <title>Megaphylogeny resolves global patterns of mushroom evolution.</title>
        <authorList>
            <person name="Varga T."/>
            <person name="Krizsan K."/>
            <person name="Foldi C."/>
            <person name="Dima B."/>
            <person name="Sanchez-Garcia M."/>
            <person name="Sanchez-Ramirez S."/>
            <person name="Szollosi G.J."/>
            <person name="Szarkandi J.G."/>
            <person name="Papp V."/>
            <person name="Albert L."/>
            <person name="Andreopoulos W."/>
            <person name="Angelini C."/>
            <person name="Antonin V."/>
            <person name="Barry K.W."/>
            <person name="Bougher N.L."/>
            <person name="Buchanan P."/>
            <person name="Buyck B."/>
            <person name="Bense V."/>
            <person name="Catcheside P."/>
            <person name="Chovatia M."/>
            <person name="Cooper J."/>
            <person name="Damon W."/>
            <person name="Desjardin D."/>
            <person name="Finy P."/>
            <person name="Geml J."/>
            <person name="Haridas S."/>
            <person name="Hughes K."/>
            <person name="Justo A."/>
            <person name="Karasinski D."/>
            <person name="Kautmanova I."/>
            <person name="Kiss B."/>
            <person name="Kocsube S."/>
            <person name="Kotiranta H."/>
            <person name="LaButti K.M."/>
            <person name="Lechner B.E."/>
            <person name="Liimatainen K."/>
            <person name="Lipzen A."/>
            <person name="Lukacs Z."/>
            <person name="Mihaltcheva S."/>
            <person name="Morgado L.N."/>
            <person name="Niskanen T."/>
            <person name="Noordeloos M.E."/>
            <person name="Ohm R.A."/>
            <person name="Ortiz-Santana B."/>
            <person name="Ovrebo C."/>
            <person name="Racz N."/>
            <person name="Riley R."/>
            <person name="Savchenko A."/>
            <person name="Shiryaev A."/>
            <person name="Soop K."/>
            <person name="Spirin V."/>
            <person name="Szebenyi C."/>
            <person name="Tomsovsky M."/>
            <person name="Tulloss R.E."/>
            <person name="Uehling J."/>
            <person name="Grigoriev I.V."/>
            <person name="Vagvolgyi C."/>
            <person name="Papp T."/>
            <person name="Martin F.M."/>
            <person name="Miettinen O."/>
            <person name="Hibbett D.S."/>
            <person name="Nagy L.G."/>
        </authorList>
    </citation>
    <scope>NUCLEOTIDE SEQUENCE [LARGE SCALE GENOMIC DNA]</scope>
    <source>
        <strain evidence="2 3">FP101781</strain>
    </source>
</reference>
<evidence type="ECO:0000313" key="3">
    <source>
        <dbReference type="Proteomes" id="UP000298030"/>
    </source>
</evidence>
<dbReference type="AlphaFoldDB" id="A0A4Y7SDN8"/>
<comment type="caution">
    <text evidence="2">The sequence shown here is derived from an EMBL/GenBank/DDBJ whole genome shotgun (WGS) entry which is preliminary data.</text>
</comment>
<feature type="region of interest" description="Disordered" evidence="1">
    <location>
        <begin position="177"/>
        <end position="197"/>
    </location>
</feature>
<accession>A0A4Y7SDN8</accession>
<organism evidence="2 3">
    <name type="scientific">Coprinellus micaceus</name>
    <name type="common">Glistening ink-cap mushroom</name>
    <name type="synonym">Coprinus micaceus</name>
    <dbReference type="NCBI Taxonomy" id="71717"/>
    <lineage>
        <taxon>Eukaryota</taxon>
        <taxon>Fungi</taxon>
        <taxon>Dikarya</taxon>
        <taxon>Basidiomycota</taxon>
        <taxon>Agaricomycotina</taxon>
        <taxon>Agaricomycetes</taxon>
        <taxon>Agaricomycetidae</taxon>
        <taxon>Agaricales</taxon>
        <taxon>Agaricineae</taxon>
        <taxon>Psathyrellaceae</taxon>
        <taxon>Coprinellus</taxon>
    </lineage>
</organism>
<keyword evidence="3" id="KW-1185">Reference proteome</keyword>
<dbReference type="EMBL" id="QPFP01000163">
    <property type="protein sequence ID" value="TEB19896.1"/>
    <property type="molecule type" value="Genomic_DNA"/>
</dbReference>
<evidence type="ECO:0000313" key="2">
    <source>
        <dbReference type="EMBL" id="TEB19896.1"/>
    </source>
</evidence>
<name>A0A4Y7SDN8_COPMI</name>
<dbReference type="Proteomes" id="UP000298030">
    <property type="component" value="Unassembled WGS sequence"/>
</dbReference>
<protein>
    <submittedName>
        <fullName evidence="2">Uncharacterized protein</fullName>
    </submittedName>
</protein>
<evidence type="ECO:0000256" key="1">
    <source>
        <dbReference type="SAM" id="MobiDB-lite"/>
    </source>
</evidence>